<dbReference type="InterPro" id="IPR000477">
    <property type="entry name" value="RT_dom"/>
</dbReference>
<dbReference type="GO" id="GO:0046872">
    <property type="term" value="F:metal ion binding"/>
    <property type="evidence" value="ECO:0007669"/>
    <property type="project" value="UniProtKB-KW"/>
</dbReference>
<comment type="cofactor">
    <cofactor evidence="1">
        <name>Mg(2+)</name>
        <dbReference type="ChEBI" id="CHEBI:18420"/>
    </cofactor>
</comment>
<dbReference type="Pfam" id="PF00075">
    <property type="entry name" value="RNase_H"/>
    <property type="match status" value="1"/>
</dbReference>
<reference evidence="33 34" key="1">
    <citation type="journal article" date="2014" name="Gene">
        <title>Construction of an infectious clone of simian foamy virus of Japanese macaque (SFVjm) and phylogenetic analyses of SFVjm isolates.</title>
        <authorList>
            <person name="Yoshikawa R."/>
            <person name="Nakagawa S."/>
            <person name="Okamoto M."/>
            <person name="Miyazawa T."/>
        </authorList>
    </citation>
    <scope>NUCLEOTIDE SEQUENCE [LARGE SCALE GENOMIC DNA]</scope>
</reference>
<dbReference type="Gene3D" id="2.40.70.10">
    <property type="entry name" value="Acid Proteases"/>
    <property type="match status" value="1"/>
</dbReference>
<dbReference type="GO" id="GO:0015074">
    <property type="term" value="P:DNA integration"/>
    <property type="evidence" value="ECO:0007669"/>
    <property type="project" value="UniProtKB-KW"/>
</dbReference>
<dbReference type="GO" id="GO:0043657">
    <property type="term" value="C:host cell"/>
    <property type="evidence" value="ECO:0007669"/>
    <property type="project" value="GOC"/>
</dbReference>
<keyword evidence="21" id="KW-0239">DNA-directed DNA polymerase</keyword>
<feature type="region of interest" description="Disordered" evidence="28">
    <location>
        <begin position="1121"/>
        <end position="1149"/>
    </location>
</feature>
<dbReference type="PRINTS" id="PR00920">
    <property type="entry name" value="SPUMVIRPTASE"/>
</dbReference>
<dbReference type="GO" id="GO:0004523">
    <property type="term" value="F:RNA-DNA hybrid ribonuclease activity"/>
    <property type="evidence" value="ECO:0007669"/>
    <property type="project" value="InterPro"/>
</dbReference>
<dbReference type="InterPro" id="IPR050951">
    <property type="entry name" value="Retrovirus_Pol_polyprotein"/>
</dbReference>
<keyword evidence="19" id="KW-0229">DNA integration</keyword>
<keyword evidence="9" id="KW-0808">Transferase</keyword>
<evidence type="ECO:0000313" key="33">
    <source>
        <dbReference type="EMBL" id="BAP18652.1"/>
    </source>
</evidence>
<dbReference type="PROSITE" id="PS51531">
    <property type="entry name" value="FV_PR"/>
    <property type="match status" value="1"/>
</dbReference>
<dbReference type="InterPro" id="IPR041588">
    <property type="entry name" value="Integrase_H2C2"/>
</dbReference>
<evidence type="ECO:0000256" key="2">
    <source>
        <dbReference type="ARBA" id="ARBA00004147"/>
    </source>
</evidence>
<keyword evidence="14" id="KW-0255">Endonuclease</keyword>
<evidence type="ECO:0000256" key="12">
    <source>
        <dbReference type="ARBA" id="ARBA00022723"/>
    </source>
</evidence>
<keyword evidence="6" id="KW-1163">Viral penetration into host nucleus</keyword>
<dbReference type="GO" id="GO:0042025">
    <property type="term" value="C:host cell nucleus"/>
    <property type="evidence" value="ECO:0007669"/>
    <property type="project" value="UniProtKB-SubCell"/>
</dbReference>
<dbReference type="Pfam" id="PF18103">
    <property type="entry name" value="SH3_11"/>
    <property type="match status" value="1"/>
</dbReference>
<evidence type="ECO:0000256" key="6">
    <source>
        <dbReference type="ARBA" id="ARBA00022524"/>
    </source>
</evidence>
<dbReference type="SMR" id="A0A077JIG0"/>
<dbReference type="GO" id="GO:0006508">
    <property type="term" value="P:proteolysis"/>
    <property type="evidence" value="ECO:0007669"/>
    <property type="project" value="UniProtKB-KW"/>
</dbReference>
<dbReference type="Gene3D" id="3.30.70.270">
    <property type="match status" value="2"/>
</dbReference>
<keyword evidence="10" id="KW-0548">Nucleotidyltransferase</keyword>
<evidence type="ECO:0000256" key="3">
    <source>
        <dbReference type="ARBA" id="ARBA00004192"/>
    </source>
</evidence>
<keyword evidence="16" id="KW-0460">Magnesium</keyword>
<gene>
    <name evidence="33" type="primary">pol</name>
</gene>
<dbReference type="InterPro" id="IPR012337">
    <property type="entry name" value="RNaseH-like_sf"/>
</dbReference>
<dbReference type="GO" id="GO:0030430">
    <property type="term" value="C:host cell cytoplasm"/>
    <property type="evidence" value="ECO:0007669"/>
    <property type="project" value="UniProtKB-SubCell"/>
</dbReference>
<name>A0A077JIG0_9RETR</name>
<dbReference type="InterPro" id="IPR002156">
    <property type="entry name" value="RNaseH_domain"/>
</dbReference>
<keyword evidence="26" id="KW-1160">Virus entry into host cell</keyword>
<evidence type="ECO:0000256" key="1">
    <source>
        <dbReference type="ARBA" id="ARBA00001946"/>
    </source>
</evidence>
<evidence type="ECO:0000259" key="32">
    <source>
        <dbReference type="PROSITE" id="PS51531"/>
    </source>
</evidence>
<dbReference type="Gene3D" id="3.30.420.10">
    <property type="entry name" value="Ribonuclease H-like superfamily/Ribonuclease H"/>
    <property type="match status" value="2"/>
</dbReference>
<dbReference type="PROSITE" id="PS50994">
    <property type="entry name" value="INTEGRASE"/>
    <property type="match status" value="1"/>
</dbReference>
<evidence type="ECO:0000256" key="4">
    <source>
        <dbReference type="ARBA" id="ARBA00004328"/>
    </source>
</evidence>
<dbReference type="Gene3D" id="2.30.30.140">
    <property type="match status" value="1"/>
</dbReference>
<evidence type="ECO:0000256" key="25">
    <source>
        <dbReference type="ARBA" id="ARBA00023268"/>
    </source>
</evidence>
<keyword evidence="8" id="KW-0645">Protease</keyword>
<dbReference type="Pfam" id="PF00665">
    <property type="entry name" value="rve"/>
    <property type="match status" value="1"/>
</dbReference>
<dbReference type="InterPro" id="IPR001584">
    <property type="entry name" value="Integrase_cat-core"/>
</dbReference>
<evidence type="ECO:0000259" key="29">
    <source>
        <dbReference type="PROSITE" id="PS50878"/>
    </source>
</evidence>
<accession>A0A077JIG0</accession>
<dbReference type="Pfam" id="PF00078">
    <property type="entry name" value="RVT_1"/>
    <property type="match status" value="1"/>
</dbReference>
<evidence type="ECO:0000259" key="31">
    <source>
        <dbReference type="PROSITE" id="PS50994"/>
    </source>
</evidence>
<keyword evidence="12" id="KW-0479">Metal-binding</keyword>
<sequence length="1149" mass="130179">MDPLQLLQPLEAEIKGTKLKAHWDSGATITCIPEAFLEDEQPIQTMLIKTIHGEKRQNVYYLTFKIQGRKVEAEVLASPYDYILLNPSDVPWLMKKPLQLTVLVPLQDYQDRLLKQTALPKEQKDQLEKLFLKYDALWQHWENQVGHRRIKPHNIATGTLAPRPQKQYPINPKAKPSIQIVIDDLLKQGVLIQQNSTMNTPVYPVPKPDGKWRMVLDYREVNKTIPLIAAQNQHSARILSSFFSGKYKTTLDLTNGFWAHPITPESYWLTAFTWRGKQYCRTKLPQGFLNSPALFTAHVVDLLKEIPHVPAYVDDIYISHDDPHEHLEQLEKVFSILLNAGYVVSLKKSEIAQREVEFLGFNITKDGRGLTETFKLKLLDITPPKDLKQLQSILGLLNFARNFIPNYSELVKPLYTIVANANGKFISWTEENSNQLQYIISVLNQADNLEERNPETRLILKVNSSPSAGYIRYYNEGSRRPIMYVNYVFSKAEVKFTQTEKILTTMHKGLIKAMDLAMGQEILVYSPIVSMTKIQKTPLPERKALPVRWITWMTYLEDPRIQFYYDKTLPELQQIPSVTEDVVAKTKHPSEFAMVFYTDGSAIKHPDINKSHSAGMGIAQVQFQPEYKVIHQWSIPLGDHTAQLAEIAAVEFACKKALKISGPVLIVTDSFYVAESANKELSYWKSNGFLNNKKKPLRHVSKWKSIAECLQLKPDITIIHEKGHQQPMTTLHTEGNNLADKLATQGSYVVHCNTTPSLDAELDQLLQGHNPPGYPKQYKYTLEDNKIIVERPAGKRIVPPKADREKIISTAHNIAHTGRDATFLKVSSKYWWPNLRKDVVKVIRQCKQCLVTNAANLTSPPILRPEKPLKPFDKFYIDYIGPLPPSNGYLHVLVVVDGMTGFVWLYPTKAPSTSATVKALNMLTSIAIPKVLHSDQGAAFTSSTFADWAKEKGIQLEFSTPYHPQSSGKVERKNSDIKRLLTKLLIGRPAKWYDLLPVVQLALNNSYSPSSKYTPHQLLFGVDSNTPFANSDTLDLSREEELSLLQEIRSSLHQPSSPPASSRSWSPSVGQLVQERVARPASLRPRWHRPTTVLEVVNPRTVIILDHLGNRRTVSVDNLKLTAHQDNGTTNDSGTMAPVEKDESGPSSS</sequence>
<dbReference type="SUPFAM" id="SSF53098">
    <property type="entry name" value="Ribonuclease H-like"/>
    <property type="match status" value="2"/>
</dbReference>
<proteinExistence type="predicted"/>
<feature type="domain" description="Peptidase A9" evidence="32">
    <location>
        <begin position="1"/>
        <end position="143"/>
    </location>
</feature>
<evidence type="ECO:0000256" key="23">
    <source>
        <dbReference type="ARBA" id="ARBA00023195"/>
    </source>
</evidence>
<evidence type="ECO:0000256" key="26">
    <source>
        <dbReference type="ARBA" id="ARBA00023296"/>
    </source>
</evidence>
<keyword evidence="23" id="KW-1179">Viral genome integration</keyword>
<keyword evidence="22" id="KW-0233">DNA recombination</keyword>
<dbReference type="Gene3D" id="1.10.340.70">
    <property type="match status" value="1"/>
</dbReference>
<dbReference type="GO" id="GO:0003887">
    <property type="term" value="F:DNA-directed DNA polymerase activity"/>
    <property type="evidence" value="ECO:0007669"/>
    <property type="project" value="UniProtKB-KW"/>
</dbReference>
<dbReference type="RefSeq" id="YP_009508556.1">
    <property type="nucleotide sequence ID" value="NC_039026.1"/>
</dbReference>
<evidence type="ECO:0000256" key="5">
    <source>
        <dbReference type="ARBA" id="ARBA00016217"/>
    </source>
</evidence>
<evidence type="ECO:0000256" key="10">
    <source>
        <dbReference type="ARBA" id="ARBA00022695"/>
    </source>
</evidence>
<dbReference type="GO" id="GO:0003723">
    <property type="term" value="F:RNA binding"/>
    <property type="evidence" value="ECO:0007669"/>
    <property type="project" value="UniProtKB-KW"/>
</dbReference>
<dbReference type="Proteomes" id="UP000136986">
    <property type="component" value="Segment"/>
</dbReference>
<evidence type="ECO:0000256" key="22">
    <source>
        <dbReference type="ARBA" id="ARBA00023172"/>
    </source>
</evidence>
<dbReference type="PROSITE" id="PS50879">
    <property type="entry name" value="RNASE_H_1"/>
    <property type="match status" value="1"/>
</dbReference>
<dbReference type="SUPFAM" id="SSF56672">
    <property type="entry name" value="DNA/RNA polymerases"/>
    <property type="match status" value="1"/>
</dbReference>
<dbReference type="Pfam" id="PF03539">
    <property type="entry name" value="Spuma_A9PTase"/>
    <property type="match status" value="1"/>
</dbReference>
<dbReference type="InterPro" id="IPR040903">
    <property type="entry name" value="SH3_11"/>
</dbReference>
<organism evidence="33 34">
    <name type="scientific">Japanese macaque simian foamy virus</name>
    <dbReference type="NCBI Taxonomy" id="2170198"/>
    <lineage>
        <taxon>Viruses</taxon>
        <taxon>Riboviria</taxon>
        <taxon>Pararnavirae</taxon>
        <taxon>Artverviricota</taxon>
        <taxon>Revtraviricetes</taxon>
        <taxon>Ortervirales</taxon>
        <taxon>Retroviridae</taxon>
        <taxon>Spumaretrovirinae</taxon>
        <taxon>Simiispumavirus</taxon>
        <taxon>Simiispumavirus macfus</taxon>
    </lineage>
</organism>
<dbReference type="KEGG" id="vg:37620037"/>
<keyword evidence="11" id="KW-0540">Nuclease</keyword>
<evidence type="ECO:0000256" key="16">
    <source>
        <dbReference type="ARBA" id="ARBA00022842"/>
    </source>
</evidence>
<dbReference type="GO" id="GO:0046718">
    <property type="term" value="P:symbiont entry into host cell"/>
    <property type="evidence" value="ECO:0007669"/>
    <property type="project" value="UniProtKB-KW"/>
</dbReference>
<dbReference type="InterPro" id="IPR041577">
    <property type="entry name" value="RT_RNaseH_2"/>
</dbReference>
<evidence type="ECO:0000256" key="7">
    <source>
        <dbReference type="ARBA" id="ARBA00022562"/>
    </source>
</evidence>
<dbReference type="Pfam" id="PF17919">
    <property type="entry name" value="RT_RNaseH_2"/>
    <property type="match status" value="1"/>
</dbReference>
<dbReference type="GO" id="GO:0075713">
    <property type="term" value="P:establishment of integrated proviral latency"/>
    <property type="evidence" value="ECO:0007669"/>
    <property type="project" value="UniProtKB-KW"/>
</dbReference>
<dbReference type="GeneID" id="37620037"/>
<evidence type="ECO:0000256" key="28">
    <source>
        <dbReference type="SAM" id="MobiDB-lite"/>
    </source>
</evidence>
<dbReference type="GO" id="GO:0044826">
    <property type="term" value="P:viral genome integration into host DNA"/>
    <property type="evidence" value="ECO:0007669"/>
    <property type="project" value="UniProtKB-KW"/>
</dbReference>
<keyword evidence="15" id="KW-0378">Hydrolase</keyword>
<dbReference type="Pfam" id="PF17921">
    <property type="entry name" value="Integrase_H2C2"/>
    <property type="match status" value="1"/>
</dbReference>
<keyword evidence="17" id="KW-0946">Virion</keyword>
<dbReference type="GO" id="GO:0075732">
    <property type="term" value="P:viral penetration into host nucleus"/>
    <property type="evidence" value="ECO:0007669"/>
    <property type="project" value="UniProtKB-KW"/>
</dbReference>
<keyword evidence="7" id="KW-1048">Host nucleus</keyword>
<dbReference type="InterPro" id="IPR043502">
    <property type="entry name" value="DNA/RNA_pol_sf"/>
</dbReference>
<evidence type="ECO:0000256" key="17">
    <source>
        <dbReference type="ARBA" id="ARBA00022844"/>
    </source>
</evidence>
<evidence type="ECO:0000256" key="27">
    <source>
        <dbReference type="ARBA" id="ARBA00032885"/>
    </source>
</evidence>
<evidence type="ECO:0000256" key="9">
    <source>
        <dbReference type="ARBA" id="ARBA00022679"/>
    </source>
</evidence>
<evidence type="ECO:0000256" key="19">
    <source>
        <dbReference type="ARBA" id="ARBA00022908"/>
    </source>
</evidence>
<dbReference type="EMBL" id="AB923518">
    <property type="protein sequence ID" value="BAP18652.1"/>
    <property type="molecule type" value="Genomic_DNA"/>
</dbReference>
<evidence type="ECO:0000259" key="30">
    <source>
        <dbReference type="PROSITE" id="PS50879"/>
    </source>
</evidence>
<feature type="domain" description="Reverse transcriptase" evidence="29">
    <location>
        <begin position="186"/>
        <end position="363"/>
    </location>
</feature>
<feature type="domain" description="RNase H type-1" evidence="30">
    <location>
        <begin position="590"/>
        <end position="748"/>
    </location>
</feature>
<dbReference type="InterPro" id="IPR036397">
    <property type="entry name" value="RNaseH_sf"/>
</dbReference>
<keyword evidence="18" id="KW-0694">RNA-binding</keyword>
<dbReference type="PANTHER" id="PTHR37984">
    <property type="entry name" value="PROTEIN CBG26694"/>
    <property type="match status" value="1"/>
</dbReference>
<dbReference type="Gene3D" id="6.10.20.110">
    <property type="match status" value="1"/>
</dbReference>
<feature type="compositionally biased region" description="Basic and acidic residues" evidence="28">
    <location>
        <begin position="1139"/>
        <end position="1149"/>
    </location>
</feature>
<dbReference type="InterPro" id="IPR043128">
    <property type="entry name" value="Rev_trsase/Diguanyl_cyclase"/>
</dbReference>
<dbReference type="InterPro" id="IPR001641">
    <property type="entry name" value="Spumavirus_A9"/>
</dbReference>
<feature type="compositionally biased region" description="Polar residues" evidence="28">
    <location>
        <begin position="1124"/>
        <end position="1134"/>
    </location>
</feature>
<protein>
    <recommendedName>
        <fullName evidence="5">Pro-Pol polyprotein</fullName>
    </recommendedName>
    <alternativeName>
        <fullName evidence="27">Pr125Pol</fullName>
    </alternativeName>
</protein>
<evidence type="ECO:0000256" key="20">
    <source>
        <dbReference type="ARBA" id="ARBA00022918"/>
    </source>
</evidence>
<feature type="domain" description="Integrase catalytic" evidence="31">
    <location>
        <begin position="864"/>
        <end position="1023"/>
    </location>
</feature>
<dbReference type="PANTHER" id="PTHR37984:SF5">
    <property type="entry name" value="PROTEIN NYNRIN-LIKE"/>
    <property type="match status" value="1"/>
</dbReference>
<evidence type="ECO:0000313" key="34">
    <source>
        <dbReference type="Proteomes" id="UP000136986"/>
    </source>
</evidence>
<evidence type="ECO:0000256" key="14">
    <source>
        <dbReference type="ARBA" id="ARBA00022759"/>
    </source>
</evidence>
<evidence type="ECO:0000256" key="21">
    <source>
        <dbReference type="ARBA" id="ARBA00022932"/>
    </source>
</evidence>
<evidence type="ECO:0000256" key="11">
    <source>
        <dbReference type="ARBA" id="ARBA00022722"/>
    </source>
</evidence>
<dbReference type="InterPro" id="IPR021109">
    <property type="entry name" value="Peptidase_aspartic_dom_sf"/>
</dbReference>
<keyword evidence="20" id="KW-0695">RNA-directed DNA polymerase</keyword>
<dbReference type="FunFam" id="3.30.420.10:FF:000263">
    <property type="entry name" value="Pro-Pol polyprotein"/>
    <property type="match status" value="1"/>
</dbReference>
<keyword evidence="13" id="KW-0064">Aspartyl protease</keyword>
<dbReference type="GO" id="GO:0003964">
    <property type="term" value="F:RNA-directed DNA polymerase activity"/>
    <property type="evidence" value="ECO:0007669"/>
    <property type="project" value="UniProtKB-KW"/>
</dbReference>
<keyword evidence="25" id="KW-0511">Multifunctional enzyme</keyword>
<keyword evidence="24" id="KW-1035">Host cytoplasm</keyword>
<dbReference type="GO" id="GO:0006310">
    <property type="term" value="P:DNA recombination"/>
    <property type="evidence" value="ECO:0007669"/>
    <property type="project" value="UniProtKB-KW"/>
</dbReference>
<dbReference type="GO" id="GO:0044423">
    <property type="term" value="C:virion component"/>
    <property type="evidence" value="ECO:0007669"/>
    <property type="project" value="UniProtKB-KW"/>
</dbReference>
<evidence type="ECO:0000256" key="18">
    <source>
        <dbReference type="ARBA" id="ARBA00022884"/>
    </source>
</evidence>
<comment type="subcellular location">
    <subcellularLocation>
        <location evidence="3">Host cytoplasm</location>
    </subcellularLocation>
    <subcellularLocation>
        <location evidence="2">Host nucleus</location>
    </subcellularLocation>
    <subcellularLocation>
        <location evidence="4">Virion</location>
    </subcellularLocation>
</comment>
<evidence type="ECO:0000256" key="24">
    <source>
        <dbReference type="ARBA" id="ARBA00023200"/>
    </source>
</evidence>
<keyword evidence="34" id="KW-1185">Reference proteome</keyword>
<dbReference type="Gene3D" id="3.10.10.10">
    <property type="entry name" value="HIV Type 1 Reverse Transcriptase, subunit A, domain 1"/>
    <property type="match status" value="1"/>
</dbReference>
<dbReference type="PROSITE" id="PS50878">
    <property type="entry name" value="RT_POL"/>
    <property type="match status" value="1"/>
</dbReference>
<evidence type="ECO:0000256" key="13">
    <source>
        <dbReference type="ARBA" id="ARBA00022750"/>
    </source>
</evidence>
<evidence type="ECO:0000256" key="15">
    <source>
        <dbReference type="ARBA" id="ARBA00022801"/>
    </source>
</evidence>
<dbReference type="GO" id="GO:0004190">
    <property type="term" value="F:aspartic-type endopeptidase activity"/>
    <property type="evidence" value="ECO:0007669"/>
    <property type="project" value="UniProtKB-KW"/>
</dbReference>
<evidence type="ECO:0000256" key="8">
    <source>
        <dbReference type="ARBA" id="ARBA00022670"/>
    </source>
</evidence>